<dbReference type="Gramene" id="KOM56551">
    <property type="protein sequence ID" value="KOM56551"/>
    <property type="gene ID" value="LR48_Vigan10g244300"/>
</dbReference>
<evidence type="ECO:0000259" key="3">
    <source>
        <dbReference type="Pfam" id="PF01593"/>
    </source>
</evidence>
<dbReference type="InterPro" id="IPR002937">
    <property type="entry name" value="Amino_oxidase"/>
</dbReference>
<sequence>MMNSDCLRNDKETKQNNSANRPFNSERDSSVERKIDEDILRSQERRVRDWHFTHLEHDCAASLNNVSLSDWNHDEVYRSFGGDHGMIIRGHSFVVEYLGERITIPLNHIVTNVSNDIKEPGQKYKIKVSTANNNDFLGDTVLVTVLLGSLKAGTIQWYPPLPQWKCFSGKRFSHGTLNTVVLEFPSEVWDYAGDYLEATNARRNTRGHYFMFCNVRNAVGVPALIALEVGKVAIDGQSWSSSGHLKHAIKVLRKFFGQDSVPDHVTYVVTDWDTVWGAMMSGLRESVSKMDILSTGNEYIVEMKGLEIRDKLYLFESGDLDVNLGATCWAQLFTIQ</sequence>
<dbReference type="STRING" id="3914.A0A0L9VNB7"/>
<organism evidence="4 5">
    <name type="scientific">Phaseolus angularis</name>
    <name type="common">Azuki bean</name>
    <name type="synonym">Vigna angularis</name>
    <dbReference type="NCBI Taxonomy" id="3914"/>
    <lineage>
        <taxon>Eukaryota</taxon>
        <taxon>Viridiplantae</taxon>
        <taxon>Streptophyta</taxon>
        <taxon>Embryophyta</taxon>
        <taxon>Tracheophyta</taxon>
        <taxon>Spermatophyta</taxon>
        <taxon>Magnoliopsida</taxon>
        <taxon>eudicotyledons</taxon>
        <taxon>Gunneridae</taxon>
        <taxon>Pentapetalae</taxon>
        <taxon>rosids</taxon>
        <taxon>fabids</taxon>
        <taxon>Fabales</taxon>
        <taxon>Fabaceae</taxon>
        <taxon>Papilionoideae</taxon>
        <taxon>50 kb inversion clade</taxon>
        <taxon>NPAAA clade</taxon>
        <taxon>indigoferoid/millettioid clade</taxon>
        <taxon>Phaseoleae</taxon>
        <taxon>Vigna</taxon>
    </lineage>
</organism>
<dbReference type="PANTHER" id="PTHR10742">
    <property type="entry name" value="FLAVIN MONOAMINE OXIDASE"/>
    <property type="match status" value="1"/>
</dbReference>
<evidence type="ECO:0000313" key="5">
    <source>
        <dbReference type="Proteomes" id="UP000053144"/>
    </source>
</evidence>
<dbReference type="EMBL" id="CM003380">
    <property type="protein sequence ID" value="KOM56551.1"/>
    <property type="molecule type" value="Genomic_DNA"/>
</dbReference>
<name>A0A0L9VNB7_PHAAN</name>
<gene>
    <name evidence="4" type="ORF">LR48_Vigan10g244300</name>
</gene>
<dbReference type="AlphaFoldDB" id="A0A0L9VNB7"/>
<dbReference type="InterPro" id="IPR050281">
    <property type="entry name" value="Flavin_monoamine_oxidase"/>
</dbReference>
<dbReference type="GO" id="GO:0016491">
    <property type="term" value="F:oxidoreductase activity"/>
    <property type="evidence" value="ECO:0007669"/>
    <property type="project" value="InterPro"/>
</dbReference>
<dbReference type="PANTHER" id="PTHR10742:SF410">
    <property type="entry name" value="LYSINE-SPECIFIC HISTONE DEMETHYLASE 2"/>
    <property type="match status" value="1"/>
</dbReference>
<dbReference type="SUPFAM" id="SSF54373">
    <property type="entry name" value="FAD-linked reductases, C-terminal domain"/>
    <property type="match status" value="1"/>
</dbReference>
<evidence type="ECO:0000313" key="4">
    <source>
        <dbReference type="EMBL" id="KOM56551.1"/>
    </source>
</evidence>
<evidence type="ECO:0000256" key="2">
    <source>
        <dbReference type="SAM" id="MobiDB-lite"/>
    </source>
</evidence>
<comment type="similarity">
    <text evidence="1">Belongs to the flavin monoamine oxidase family.</text>
</comment>
<dbReference type="InterPro" id="IPR036188">
    <property type="entry name" value="FAD/NAD-bd_sf"/>
</dbReference>
<feature type="region of interest" description="Disordered" evidence="2">
    <location>
        <begin position="1"/>
        <end position="32"/>
    </location>
</feature>
<dbReference type="Pfam" id="PF01593">
    <property type="entry name" value="Amino_oxidase"/>
    <property type="match status" value="1"/>
</dbReference>
<protein>
    <recommendedName>
        <fullName evidence="3">Amine oxidase domain-containing protein</fullName>
    </recommendedName>
</protein>
<proteinExistence type="inferred from homology"/>
<feature type="domain" description="Amine oxidase" evidence="3">
    <location>
        <begin position="29"/>
        <end position="274"/>
    </location>
</feature>
<dbReference type="Proteomes" id="UP000053144">
    <property type="component" value="Chromosome 10"/>
</dbReference>
<evidence type="ECO:0000256" key="1">
    <source>
        <dbReference type="ARBA" id="ARBA00005995"/>
    </source>
</evidence>
<reference evidence="5" key="1">
    <citation type="journal article" date="2015" name="Proc. Natl. Acad. Sci. U.S.A.">
        <title>Genome sequencing of adzuki bean (Vigna angularis) provides insight into high starch and low fat accumulation and domestication.</title>
        <authorList>
            <person name="Yang K."/>
            <person name="Tian Z."/>
            <person name="Chen C."/>
            <person name="Luo L."/>
            <person name="Zhao B."/>
            <person name="Wang Z."/>
            <person name="Yu L."/>
            <person name="Li Y."/>
            <person name="Sun Y."/>
            <person name="Li W."/>
            <person name="Chen Y."/>
            <person name="Li Y."/>
            <person name="Zhang Y."/>
            <person name="Ai D."/>
            <person name="Zhao J."/>
            <person name="Shang C."/>
            <person name="Ma Y."/>
            <person name="Wu B."/>
            <person name="Wang M."/>
            <person name="Gao L."/>
            <person name="Sun D."/>
            <person name="Zhang P."/>
            <person name="Guo F."/>
            <person name="Wang W."/>
            <person name="Li Y."/>
            <person name="Wang J."/>
            <person name="Varshney R.K."/>
            <person name="Wang J."/>
            <person name="Ling H.Q."/>
            <person name="Wan P."/>
        </authorList>
    </citation>
    <scope>NUCLEOTIDE SEQUENCE</scope>
    <source>
        <strain evidence="5">cv. Jingnong 6</strain>
    </source>
</reference>
<dbReference type="SUPFAM" id="SSF51905">
    <property type="entry name" value="FAD/NAD(P)-binding domain"/>
    <property type="match status" value="1"/>
</dbReference>
<dbReference type="Gene3D" id="3.90.660.10">
    <property type="match status" value="1"/>
</dbReference>
<dbReference type="Gene3D" id="3.50.50.60">
    <property type="entry name" value="FAD/NAD(P)-binding domain"/>
    <property type="match status" value="1"/>
</dbReference>
<accession>A0A0L9VNB7</accession>